<protein>
    <submittedName>
        <fullName evidence="3">Heparan-alpha-glucosaminide N-acetyltransferase domain-containing protein</fullName>
    </submittedName>
</protein>
<evidence type="ECO:0000259" key="2">
    <source>
        <dbReference type="Pfam" id="PF07786"/>
    </source>
</evidence>
<feature type="transmembrane region" description="Helical" evidence="1">
    <location>
        <begin position="133"/>
        <end position="152"/>
    </location>
</feature>
<feature type="transmembrane region" description="Helical" evidence="1">
    <location>
        <begin position="45"/>
        <end position="63"/>
    </location>
</feature>
<gene>
    <name evidence="3" type="ORF">ACFQDI_18670</name>
</gene>
<reference evidence="4" key="1">
    <citation type="journal article" date="2019" name="Int. J. Syst. Evol. Microbiol.">
        <title>The Global Catalogue of Microorganisms (GCM) 10K type strain sequencing project: providing services to taxonomists for standard genome sequencing and annotation.</title>
        <authorList>
            <consortium name="The Broad Institute Genomics Platform"/>
            <consortium name="The Broad Institute Genome Sequencing Center for Infectious Disease"/>
            <person name="Wu L."/>
            <person name="Ma J."/>
        </authorList>
    </citation>
    <scope>NUCLEOTIDE SEQUENCE [LARGE SCALE GENOMIC DNA]</scope>
    <source>
        <strain evidence="4">CGMCC 4.1469</strain>
    </source>
</reference>
<dbReference type="Pfam" id="PF07786">
    <property type="entry name" value="HGSNAT_cat"/>
    <property type="match status" value="1"/>
</dbReference>
<organism evidence="3 4">
    <name type="scientific">Prosthecobacter fluviatilis</name>
    <dbReference type="NCBI Taxonomy" id="445931"/>
    <lineage>
        <taxon>Bacteria</taxon>
        <taxon>Pseudomonadati</taxon>
        <taxon>Verrucomicrobiota</taxon>
        <taxon>Verrucomicrobiia</taxon>
        <taxon>Verrucomicrobiales</taxon>
        <taxon>Verrucomicrobiaceae</taxon>
        <taxon>Prosthecobacter</taxon>
    </lineage>
</organism>
<keyword evidence="1" id="KW-1133">Transmembrane helix</keyword>
<comment type="caution">
    <text evidence="3">The sequence shown here is derived from an EMBL/GenBank/DDBJ whole genome shotgun (WGS) entry which is preliminary data.</text>
</comment>
<keyword evidence="4" id="KW-1185">Reference proteome</keyword>
<dbReference type="RefSeq" id="WP_377169621.1">
    <property type="nucleotide sequence ID" value="NZ_JBHSMQ010000007.1"/>
</dbReference>
<dbReference type="Proteomes" id="UP001596052">
    <property type="component" value="Unassembled WGS sequence"/>
</dbReference>
<keyword evidence="1" id="KW-0472">Membrane</keyword>
<accession>A0ABW0KTT1</accession>
<feature type="transmembrane region" description="Helical" evidence="1">
    <location>
        <begin position="105"/>
        <end position="126"/>
    </location>
</feature>
<feature type="transmembrane region" description="Helical" evidence="1">
    <location>
        <begin position="293"/>
        <end position="313"/>
    </location>
</feature>
<feature type="domain" description="Heparan-alpha-glucosaminide N-acetyltransferase catalytic" evidence="2">
    <location>
        <begin position="7"/>
        <end position="194"/>
    </location>
</feature>
<feature type="transmembrane region" description="Helical" evidence="1">
    <location>
        <begin position="75"/>
        <end position="93"/>
    </location>
</feature>
<keyword evidence="1" id="KW-0812">Transmembrane</keyword>
<dbReference type="InterPro" id="IPR012429">
    <property type="entry name" value="HGSNAT_cat"/>
</dbReference>
<feature type="transmembrane region" description="Helical" evidence="1">
    <location>
        <begin position="7"/>
        <end position="25"/>
    </location>
</feature>
<feature type="transmembrane region" description="Helical" evidence="1">
    <location>
        <begin position="201"/>
        <end position="220"/>
    </location>
</feature>
<feature type="transmembrane region" description="Helical" evidence="1">
    <location>
        <begin position="172"/>
        <end position="189"/>
    </location>
</feature>
<dbReference type="EMBL" id="JBHSMQ010000007">
    <property type="protein sequence ID" value="MFC5456898.1"/>
    <property type="molecule type" value="Genomic_DNA"/>
</dbReference>
<evidence type="ECO:0000256" key="1">
    <source>
        <dbReference type="SAM" id="Phobius"/>
    </source>
</evidence>
<sequence>MPGSSKRLLWLDLFRGLAVLGMVWTHSANTFLEAGLQKTAWYREMSYYHGLIAPAFFWIAGYVRAHITAGAPKPALPALRRLLMVLLIGYLMYVPWNDLFHAQAWRAACTVNVLHCLAISGMLMLLAERFGRWRPVAAAFLLLFFVGLQTSAEHWHTGLLVIDQYLNRSQGSLFALFPWVGFGLAGFLTRSLWSGRPDRHAVLVFAMGALLAFAQPWSPWPGGAPEFFLERLGWVLMAAVVVACVAECVGPATGWLHLAGRESLTLYVVHLLLIHAVPLPRQPLQFLIGPTQPMSVVFGIFVLLFVLSLAAGWGNERRKMRAKSSRA</sequence>
<evidence type="ECO:0000313" key="4">
    <source>
        <dbReference type="Proteomes" id="UP001596052"/>
    </source>
</evidence>
<feature type="transmembrane region" description="Helical" evidence="1">
    <location>
        <begin position="232"/>
        <end position="252"/>
    </location>
</feature>
<name>A0ABW0KTT1_9BACT</name>
<proteinExistence type="predicted"/>
<feature type="transmembrane region" description="Helical" evidence="1">
    <location>
        <begin position="264"/>
        <end position="281"/>
    </location>
</feature>
<evidence type="ECO:0000313" key="3">
    <source>
        <dbReference type="EMBL" id="MFC5456898.1"/>
    </source>
</evidence>